<evidence type="ECO:0000313" key="2">
    <source>
        <dbReference type="EMBL" id="RDL40177.1"/>
    </source>
</evidence>
<evidence type="ECO:0000313" key="3">
    <source>
        <dbReference type="Proteomes" id="UP000254866"/>
    </source>
</evidence>
<name>A0A370TXC0_9HELO</name>
<comment type="caution">
    <text evidence="2">The sequence shown here is derived from an EMBL/GenBank/DDBJ whole genome shotgun (WGS) entry which is preliminary data.</text>
</comment>
<reference evidence="2 3" key="1">
    <citation type="journal article" date="2018" name="IMA Fungus">
        <title>IMA Genome-F 9: Draft genome sequence of Annulohypoxylon stygium, Aspergillus mulundensis, Berkeleyomyces basicola (syn. Thielaviopsis basicola), Ceratocystis smalleyi, two Cercospora beticola strains, Coleophoma cylindrospora, Fusarium fracticaudum, Phialophora cf. hyalina, and Morchella septimelata.</title>
        <authorList>
            <person name="Wingfield B.D."/>
            <person name="Bills G.F."/>
            <person name="Dong Y."/>
            <person name="Huang W."/>
            <person name="Nel W.J."/>
            <person name="Swalarsk-Parry B.S."/>
            <person name="Vaghefi N."/>
            <person name="Wilken P.M."/>
            <person name="An Z."/>
            <person name="de Beer Z.W."/>
            <person name="De Vos L."/>
            <person name="Chen L."/>
            <person name="Duong T.A."/>
            <person name="Gao Y."/>
            <person name="Hammerbacher A."/>
            <person name="Kikkert J.R."/>
            <person name="Li Y."/>
            <person name="Li H."/>
            <person name="Li K."/>
            <person name="Li Q."/>
            <person name="Liu X."/>
            <person name="Ma X."/>
            <person name="Naidoo K."/>
            <person name="Pethybridge S.J."/>
            <person name="Sun J."/>
            <person name="Steenkamp E.T."/>
            <person name="van der Nest M.A."/>
            <person name="van Wyk S."/>
            <person name="Wingfield M.J."/>
            <person name="Xiong C."/>
            <person name="Yue Q."/>
            <person name="Zhang X."/>
        </authorList>
    </citation>
    <scope>NUCLEOTIDE SEQUENCE [LARGE SCALE GENOMIC DNA]</scope>
    <source>
        <strain evidence="2 3">BP 5553</strain>
    </source>
</reference>
<organism evidence="2 3">
    <name type="scientific">Venustampulla echinocandica</name>
    <dbReference type="NCBI Taxonomy" id="2656787"/>
    <lineage>
        <taxon>Eukaryota</taxon>
        <taxon>Fungi</taxon>
        <taxon>Dikarya</taxon>
        <taxon>Ascomycota</taxon>
        <taxon>Pezizomycotina</taxon>
        <taxon>Leotiomycetes</taxon>
        <taxon>Helotiales</taxon>
        <taxon>Pleuroascaceae</taxon>
        <taxon>Venustampulla</taxon>
    </lineage>
</organism>
<dbReference type="GeneID" id="43593005"/>
<accession>A0A370TXC0</accession>
<keyword evidence="3" id="KW-1185">Reference proteome</keyword>
<dbReference type="OrthoDB" id="5278907at2759"/>
<dbReference type="STRING" id="2656787.A0A370TXC0"/>
<evidence type="ECO:0000256" key="1">
    <source>
        <dbReference type="SAM" id="MobiDB-lite"/>
    </source>
</evidence>
<proteinExistence type="predicted"/>
<gene>
    <name evidence="2" type="ORF">BP5553_00156</name>
</gene>
<sequence>MAARLLENLPETPIQTRTTIPEEIEVKMGAPQVDKGRQDCTIWIFVAVYGVLFLDWNTQGNPENPPFQGVRNWFFGLTGSIWSRDQVQRRSASGNESAKDASPATKSTS</sequence>
<protein>
    <submittedName>
        <fullName evidence="2">Uncharacterized protein</fullName>
    </submittedName>
</protein>
<dbReference type="AlphaFoldDB" id="A0A370TXC0"/>
<dbReference type="EMBL" id="NPIC01000001">
    <property type="protein sequence ID" value="RDL40177.1"/>
    <property type="molecule type" value="Genomic_DNA"/>
</dbReference>
<dbReference type="Proteomes" id="UP000254866">
    <property type="component" value="Unassembled WGS sequence"/>
</dbReference>
<feature type="compositionally biased region" description="Polar residues" evidence="1">
    <location>
        <begin position="86"/>
        <end position="96"/>
    </location>
</feature>
<dbReference type="RefSeq" id="XP_031872833.1">
    <property type="nucleotide sequence ID" value="XM_032008779.1"/>
</dbReference>
<feature type="region of interest" description="Disordered" evidence="1">
    <location>
        <begin position="86"/>
        <end position="109"/>
    </location>
</feature>